<dbReference type="GO" id="GO:0016787">
    <property type="term" value="F:hydrolase activity"/>
    <property type="evidence" value="ECO:0007669"/>
    <property type="project" value="UniProtKB-KW"/>
</dbReference>
<name>A0ABR8PN71_9BACL</name>
<dbReference type="Pfam" id="PF07722">
    <property type="entry name" value="Peptidase_C26"/>
    <property type="match status" value="1"/>
</dbReference>
<protein>
    <submittedName>
        <fullName evidence="1">Gamma-glutamyl-gamma-aminobutyrate hydrolase family protein</fullName>
    </submittedName>
</protein>
<reference evidence="1 2" key="1">
    <citation type="submission" date="2020-08" db="EMBL/GenBank/DDBJ databases">
        <title>A Genomic Blueprint of the Chicken Gut Microbiome.</title>
        <authorList>
            <person name="Gilroy R."/>
            <person name="Ravi A."/>
            <person name="Getino M."/>
            <person name="Pursley I."/>
            <person name="Horton D.L."/>
            <person name="Alikhan N.-F."/>
            <person name="Baker D."/>
            <person name="Gharbi K."/>
            <person name="Hall N."/>
            <person name="Watson M."/>
            <person name="Adriaenssens E.M."/>
            <person name="Foster-Nyarko E."/>
            <person name="Jarju S."/>
            <person name="Secka A."/>
            <person name="Antonio M."/>
            <person name="Oren A."/>
            <person name="Chaudhuri R."/>
            <person name="La Ragione R.M."/>
            <person name="Hildebrand F."/>
            <person name="Pallen M.J."/>
        </authorList>
    </citation>
    <scope>NUCLEOTIDE SEQUENCE [LARGE SCALE GENOMIC DNA]</scope>
    <source>
        <strain evidence="1 2">Sa3CUA8</strain>
    </source>
</reference>
<dbReference type="Gene3D" id="3.40.50.880">
    <property type="match status" value="1"/>
</dbReference>
<keyword evidence="2" id="KW-1185">Reference proteome</keyword>
<dbReference type="CDD" id="cd01745">
    <property type="entry name" value="GATase1_2"/>
    <property type="match status" value="1"/>
</dbReference>
<dbReference type="SUPFAM" id="SSF52317">
    <property type="entry name" value="Class I glutamine amidotransferase-like"/>
    <property type="match status" value="1"/>
</dbReference>
<dbReference type="PANTHER" id="PTHR43235:SF1">
    <property type="entry name" value="GLUTAMINE AMIDOTRANSFERASE PB2B2.05-RELATED"/>
    <property type="match status" value="1"/>
</dbReference>
<sequence>MKPLIGITSDIDENGETFLKADYSRAILRAGGLPVVLPAGLEDIEEICDRIDGLLLTGGEDVNPLLFGEEPKRELGKIAPERDTMEMALAKCAVGKDMPVLGICRGHQILNVALGGTIHQHIYTDLEGPLLQHKQQADRNYPTHTARVTEGSRLAKFASAKEILVNSLHHQAVNDVPEPLKVIATATDGIIEALESTKHRFVMSVQWHPEALSNRDDETSLNLFEGFVNAASQS</sequence>
<dbReference type="RefSeq" id="WP_191692036.1">
    <property type="nucleotide sequence ID" value="NZ_JACSQY010000016.1"/>
</dbReference>
<dbReference type="InterPro" id="IPR044668">
    <property type="entry name" value="PuuD-like"/>
</dbReference>
<dbReference type="InterPro" id="IPR011697">
    <property type="entry name" value="Peptidase_C26"/>
</dbReference>
<dbReference type="PRINTS" id="PR00096">
    <property type="entry name" value="GATASE"/>
</dbReference>
<dbReference type="EMBL" id="JACSQY010000016">
    <property type="protein sequence ID" value="MBD7909621.1"/>
    <property type="molecule type" value="Genomic_DNA"/>
</dbReference>
<evidence type="ECO:0000313" key="2">
    <source>
        <dbReference type="Proteomes" id="UP000659496"/>
    </source>
</evidence>
<accession>A0ABR8PN71</accession>
<keyword evidence="1" id="KW-0378">Hydrolase</keyword>
<dbReference type="InterPro" id="IPR029062">
    <property type="entry name" value="Class_I_gatase-like"/>
</dbReference>
<dbReference type="Proteomes" id="UP000659496">
    <property type="component" value="Unassembled WGS sequence"/>
</dbReference>
<organism evidence="1 2">
    <name type="scientific">Sporosarcina gallistercoris</name>
    <dbReference type="NCBI Taxonomy" id="2762245"/>
    <lineage>
        <taxon>Bacteria</taxon>
        <taxon>Bacillati</taxon>
        <taxon>Bacillota</taxon>
        <taxon>Bacilli</taxon>
        <taxon>Bacillales</taxon>
        <taxon>Caryophanaceae</taxon>
        <taxon>Sporosarcina</taxon>
    </lineage>
</organism>
<gene>
    <name evidence="1" type="ORF">H9659_14885</name>
</gene>
<comment type="caution">
    <text evidence="1">The sequence shown here is derived from an EMBL/GenBank/DDBJ whole genome shotgun (WGS) entry which is preliminary data.</text>
</comment>
<proteinExistence type="predicted"/>
<evidence type="ECO:0000313" key="1">
    <source>
        <dbReference type="EMBL" id="MBD7909621.1"/>
    </source>
</evidence>
<dbReference type="PANTHER" id="PTHR43235">
    <property type="entry name" value="GLUTAMINE AMIDOTRANSFERASE PB2B2.05-RELATED"/>
    <property type="match status" value="1"/>
</dbReference>
<dbReference type="PROSITE" id="PS51273">
    <property type="entry name" value="GATASE_TYPE_1"/>
    <property type="match status" value="1"/>
</dbReference>